<accession>A0A803R0D4</accession>
<feature type="domain" description="Methyltransferase type 11" evidence="1">
    <location>
        <begin position="40"/>
        <end position="135"/>
    </location>
</feature>
<dbReference type="OMA" id="SKCWEST"/>
<dbReference type="CDD" id="cd02440">
    <property type="entry name" value="AdoMet_MTases"/>
    <property type="match status" value="1"/>
</dbReference>
<dbReference type="EMBL" id="UZAU01000300">
    <property type="status" value="NOT_ANNOTATED_CDS"/>
    <property type="molecule type" value="Genomic_DNA"/>
</dbReference>
<dbReference type="Gramene" id="novel_model_3566_5bd9a17a">
    <property type="protein sequence ID" value="cds.novel_model_3566_5bd9a17a"/>
    <property type="gene ID" value="novel_gene_1899_5bd9a17a"/>
</dbReference>
<dbReference type="PANTHER" id="PTHR44575:SF2">
    <property type="entry name" value="OS01G0589200 PROTEIN"/>
    <property type="match status" value="1"/>
</dbReference>
<dbReference type="InterPro" id="IPR029063">
    <property type="entry name" value="SAM-dependent_MTases_sf"/>
</dbReference>
<protein>
    <recommendedName>
        <fullName evidence="1">Methyltransferase type 11 domain-containing protein</fullName>
    </recommendedName>
</protein>
<name>A0A803R0D4_CANSA</name>
<keyword evidence="3" id="KW-1185">Reference proteome</keyword>
<evidence type="ECO:0000259" key="1">
    <source>
        <dbReference type="Pfam" id="PF08241"/>
    </source>
</evidence>
<dbReference type="PANTHER" id="PTHR44575">
    <property type="entry name" value="OS01G0589200 PROTEIN"/>
    <property type="match status" value="1"/>
</dbReference>
<dbReference type="Gene3D" id="3.40.50.150">
    <property type="entry name" value="Vaccinia Virus protein VP39"/>
    <property type="match status" value="1"/>
</dbReference>
<organism evidence="2 3">
    <name type="scientific">Cannabis sativa</name>
    <name type="common">Hemp</name>
    <name type="synonym">Marijuana</name>
    <dbReference type="NCBI Taxonomy" id="3483"/>
    <lineage>
        <taxon>Eukaryota</taxon>
        <taxon>Viridiplantae</taxon>
        <taxon>Streptophyta</taxon>
        <taxon>Embryophyta</taxon>
        <taxon>Tracheophyta</taxon>
        <taxon>Spermatophyta</taxon>
        <taxon>Magnoliopsida</taxon>
        <taxon>eudicotyledons</taxon>
        <taxon>Gunneridae</taxon>
        <taxon>Pentapetalae</taxon>
        <taxon>rosids</taxon>
        <taxon>fabids</taxon>
        <taxon>Rosales</taxon>
        <taxon>Cannabaceae</taxon>
        <taxon>Cannabis</taxon>
    </lineage>
</organism>
<reference evidence="2" key="2">
    <citation type="submission" date="2021-03" db="UniProtKB">
        <authorList>
            <consortium name="EnsemblPlants"/>
        </authorList>
    </citation>
    <scope>IDENTIFICATION</scope>
</reference>
<dbReference type="Pfam" id="PF08241">
    <property type="entry name" value="Methyltransf_11"/>
    <property type="match status" value="1"/>
</dbReference>
<dbReference type="SUPFAM" id="SSF53335">
    <property type="entry name" value="S-adenosyl-L-methionine-dependent methyltransferases"/>
    <property type="match status" value="1"/>
</dbReference>
<evidence type="ECO:0000313" key="3">
    <source>
        <dbReference type="Proteomes" id="UP000596661"/>
    </source>
</evidence>
<proteinExistence type="predicted"/>
<dbReference type="Proteomes" id="UP000596661">
    <property type="component" value="Chromosome 3"/>
</dbReference>
<reference evidence="2" key="1">
    <citation type="submission" date="2018-11" db="EMBL/GenBank/DDBJ databases">
        <authorList>
            <person name="Grassa J C."/>
        </authorList>
    </citation>
    <scope>NUCLEOTIDE SEQUENCE [LARGE SCALE GENOMIC DNA]</scope>
</reference>
<sequence>MVGTVGLYEPDTYMEARPTYPLEWYSKLAALTPHHNLAWDVGTGNGQAAIGVSEHYKQVIATDVNMAQLERATPHPRVRYLHTPQTMNDNELVSLIGGENSVDLITVATAVHWFDLSHFYSIVSRVLRKPGGVLAVWCYFDMVMSPEFDSSSKISRLILCRFGPRKSETTCMRVTKRCRFHLRVLG</sequence>
<dbReference type="InterPro" id="IPR013216">
    <property type="entry name" value="Methyltransf_11"/>
</dbReference>
<dbReference type="EnsemblPlants" id="novel_model_3566_5bd9a17a">
    <property type="protein sequence ID" value="cds.novel_model_3566_5bd9a17a"/>
    <property type="gene ID" value="novel_gene_1899_5bd9a17a"/>
</dbReference>
<dbReference type="AlphaFoldDB" id="A0A803R0D4"/>
<dbReference type="GO" id="GO:0008757">
    <property type="term" value="F:S-adenosylmethionine-dependent methyltransferase activity"/>
    <property type="evidence" value="ECO:0007669"/>
    <property type="project" value="InterPro"/>
</dbReference>
<evidence type="ECO:0000313" key="2">
    <source>
        <dbReference type="EnsemblPlants" id="cds.novel_model_3566_5bd9a17a"/>
    </source>
</evidence>